<feature type="binding site" evidence="2">
    <location>
        <position position="110"/>
    </location>
    <ligand>
        <name>Mg(2+)</name>
        <dbReference type="ChEBI" id="CHEBI:18420"/>
        <label>4</label>
    </ligand>
</feature>
<keyword evidence="1 2" id="KW-0784">Thiamine biosynthesis</keyword>
<evidence type="ECO:0000256" key="1">
    <source>
        <dbReference type="ARBA" id="ARBA00022977"/>
    </source>
</evidence>
<name>A0ABM7W8F9_9BACT</name>
<comment type="pathway">
    <text evidence="2">Cofactor biosynthesis; thiamine diphosphate biosynthesis; thiamine diphosphate from thiamine phosphate: step 1/1.</text>
</comment>
<feature type="binding site" evidence="2">
    <location>
        <position position="79"/>
    </location>
    <ligand>
        <name>Mg(2+)</name>
        <dbReference type="ChEBI" id="CHEBI:18420"/>
        <label>4</label>
    </ligand>
</feature>
<dbReference type="InterPro" id="IPR016188">
    <property type="entry name" value="PurM-like_N"/>
</dbReference>
<dbReference type="EMBL" id="AP025516">
    <property type="protein sequence ID" value="BDD87230.1"/>
    <property type="molecule type" value="Genomic_DNA"/>
</dbReference>
<feature type="binding site" evidence="2">
    <location>
        <position position="64"/>
    </location>
    <ligand>
        <name>Mg(2+)</name>
        <dbReference type="ChEBI" id="CHEBI:18420"/>
        <label>4</label>
    </ligand>
</feature>
<feature type="binding site" evidence="2">
    <location>
        <position position="255"/>
    </location>
    <ligand>
        <name>ATP</name>
        <dbReference type="ChEBI" id="CHEBI:30616"/>
    </ligand>
</feature>
<dbReference type="EC" id="2.7.4.16" evidence="2"/>
<feature type="binding site" evidence="2">
    <location>
        <position position="253"/>
    </location>
    <ligand>
        <name>Mg(2+)</name>
        <dbReference type="ChEBI" id="CHEBI:18420"/>
        <label>3</label>
    </ligand>
</feature>
<comment type="similarity">
    <text evidence="2">Belongs to the thiamine-monophosphate kinase family.</text>
</comment>
<feature type="binding site" evidence="2">
    <location>
        <position position="158"/>
    </location>
    <ligand>
        <name>Mg(2+)</name>
        <dbReference type="ChEBI" id="CHEBI:18420"/>
        <label>1</label>
    </ligand>
</feature>
<evidence type="ECO:0000313" key="6">
    <source>
        <dbReference type="Proteomes" id="UP000830055"/>
    </source>
</evidence>
<dbReference type="InterPro" id="IPR036921">
    <property type="entry name" value="PurM-like_N_sf"/>
</dbReference>
<organism evidence="5 6">
    <name type="scientific">Desulfofustis limnaeus</name>
    <dbReference type="NCBI Taxonomy" id="2740163"/>
    <lineage>
        <taxon>Bacteria</taxon>
        <taxon>Pseudomonadati</taxon>
        <taxon>Thermodesulfobacteriota</taxon>
        <taxon>Desulfobulbia</taxon>
        <taxon>Desulfobulbales</taxon>
        <taxon>Desulfocapsaceae</taxon>
        <taxon>Desulfofustis</taxon>
    </lineage>
</organism>
<feature type="binding site" evidence="2">
    <location>
        <position position="256"/>
    </location>
    <ligand>
        <name>Mg(2+)</name>
        <dbReference type="ChEBI" id="CHEBI:18420"/>
        <label>5</label>
    </ligand>
</feature>
<accession>A0ABM7W8F9</accession>
<gene>
    <name evidence="2 5" type="primary">thiL</name>
    <name evidence="5" type="ORF">DPPLL_15950</name>
</gene>
<dbReference type="Pfam" id="PF00586">
    <property type="entry name" value="AIRS"/>
    <property type="match status" value="1"/>
</dbReference>
<dbReference type="HAMAP" id="MF_02128">
    <property type="entry name" value="TMP_kinase"/>
    <property type="match status" value="1"/>
</dbReference>
<feature type="binding site" evidence="2">
    <location>
        <position position="88"/>
    </location>
    <ligand>
        <name>substrate</name>
    </ligand>
</feature>
<feature type="binding site" evidence="2">
    <location>
        <position position="64"/>
    </location>
    <ligand>
        <name>Mg(2+)</name>
        <dbReference type="ChEBI" id="CHEBI:18420"/>
        <label>3</label>
    </ligand>
</feature>
<feature type="domain" description="PurM-like C-terminal" evidence="4">
    <location>
        <begin position="188"/>
        <end position="350"/>
    </location>
</feature>
<dbReference type="SUPFAM" id="SSF55326">
    <property type="entry name" value="PurM N-terminal domain-like"/>
    <property type="match status" value="1"/>
</dbReference>
<comment type="function">
    <text evidence="2">Catalyzes the ATP-dependent phosphorylation of thiamine-monophosphate (TMP) to form thiamine-pyrophosphate (TPP), the active form of vitamin B1.</text>
</comment>
<feature type="binding site" evidence="2">
    <location>
        <begin position="157"/>
        <end position="158"/>
    </location>
    <ligand>
        <name>ATP</name>
        <dbReference type="ChEBI" id="CHEBI:30616"/>
    </ligand>
</feature>
<keyword evidence="2" id="KW-0808">Transferase</keyword>
<dbReference type="InterPro" id="IPR006283">
    <property type="entry name" value="ThiL-like"/>
</dbReference>
<feature type="domain" description="PurM-like N-terminal" evidence="3">
    <location>
        <begin position="62"/>
        <end position="174"/>
    </location>
</feature>
<dbReference type="PANTHER" id="PTHR30270">
    <property type="entry name" value="THIAMINE-MONOPHOSPHATE KINASE"/>
    <property type="match status" value="1"/>
</dbReference>
<dbReference type="GO" id="GO:0016301">
    <property type="term" value="F:kinase activity"/>
    <property type="evidence" value="ECO:0007669"/>
    <property type="project" value="UniProtKB-KW"/>
</dbReference>
<dbReference type="Pfam" id="PF02769">
    <property type="entry name" value="AIRS_C"/>
    <property type="match status" value="1"/>
</dbReference>
<keyword evidence="2" id="KW-0460">Magnesium</keyword>
<dbReference type="PANTHER" id="PTHR30270:SF0">
    <property type="entry name" value="THIAMINE-MONOPHOSPHATE KINASE"/>
    <property type="match status" value="1"/>
</dbReference>
<comment type="catalytic activity">
    <reaction evidence="2">
        <text>thiamine phosphate + ATP = thiamine diphosphate + ADP</text>
        <dbReference type="Rhea" id="RHEA:15913"/>
        <dbReference type="ChEBI" id="CHEBI:30616"/>
        <dbReference type="ChEBI" id="CHEBI:37575"/>
        <dbReference type="ChEBI" id="CHEBI:58937"/>
        <dbReference type="ChEBI" id="CHEBI:456216"/>
        <dbReference type="EC" id="2.7.4.16"/>
    </reaction>
</comment>
<keyword evidence="2" id="KW-0479">Metal-binding</keyword>
<dbReference type="InterPro" id="IPR036676">
    <property type="entry name" value="PurM-like_C_sf"/>
</dbReference>
<proteinExistence type="inferred from homology"/>
<feature type="binding site" evidence="2">
    <location>
        <position position="110"/>
    </location>
    <ligand>
        <name>Mg(2+)</name>
        <dbReference type="ChEBI" id="CHEBI:18420"/>
        <label>3</label>
    </ligand>
</feature>
<dbReference type="Gene3D" id="3.30.1330.10">
    <property type="entry name" value="PurM-like, N-terminal domain"/>
    <property type="match status" value="1"/>
</dbReference>
<dbReference type="CDD" id="cd02194">
    <property type="entry name" value="ThiL"/>
    <property type="match status" value="1"/>
</dbReference>
<protein>
    <recommendedName>
        <fullName evidence="2">Thiamine-monophosphate kinase</fullName>
        <shortName evidence="2">TMP kinase</shortName>
        <shortName evidence="2">Thiamine-phosphate kinase</shortName>
        <ecNumber evidence="2">2.7.4.16</ecNumber>
    </recommendedName>
</protein>
<dbReference type="Gene3D" id="3.90.650.10">
    <property type="entry name" value="PurM-like C-terminal domain"/>
    <property type="match status" value="1"/>
</dbReference>
<dbReference type="InterPro" id="IPR010918">
    <property type="entry name" value="PurM-like_C_dom"/>
</dbReference>
<dbReference type="NCBIfam" id="TIGR01379">
    <property type="entry name" value="thiL"/>
    <property type="match status" value="1"/>
</dbReference>
<feature type="binding site" evidence="2">
    <location>
        <position position="183"/>
    </location>
    <ligand>
        <name>ATP</name>
        <dbReference type="ChEBI" id="CHEBI:30616"/>
    </ligand>
</feature>
<evidence type="ECO:0000259" key="3">
    <source>
        <dbReference type="Pfam" id="PF00586"/>
    </source>
</evidence>
<evidence type="ECO:0000256" key="2">
    <source>
        <dbReference type="HAMAP-Rule" id="MF_02128"/>
    </source>
</evidence>
<dbReference type="Proteomes" id="UP000830055">
    <property type="component" value="Chromosome"/>
</dbReference>
<evidence type="ECO:0000313" key="5">
    <source>
        <dbReference type="EMBL" id="BDD87230.1"/>
    </source>
</evidence>
<feature type="binding site" evidence="2">
    <location>
        <position position="362"/>
    </location>
    <ligand>
        <name>substrate</name>
    </ligand>
</feature>
<comment type="caution">
    <text evidence="2">Lacks conserved residue(s) required for the propagation of feature annotation.</text>
</comment>
<feature type="binding site" evidence="2">
    <location>
        <position position="306"/>
    </location>
    <ligand>
        <name>substrate</name>
    </ligand>
</feature>
<keyword evidence="2" id="KW-0547">Nucleotide-binding</keyword>
<feature type="binding site" evidence="2">
    <location>
        <position position="81"/>
    </location>
    <ligand>
        <name>Mg(2+)</name>
        <dbReference type="ChEBI" id="CHEBI:18420"/>
        <label>2</label>
    </ligand>
</feature>
<keyword evidence="2 5" id="KW-0418">Kinase</keyword>
<keyword evidence="2" id="KW-0067">ATP-binding</keyword>
<reference evidence="5 6" key="1">
    <citation type="submission" date="2022-01" db="EMBL/GenBank/DDBJ databases">
        <title>Desulfofustis limnae sp. nov., a novel mesophilic sulfate-reducing bacterium isolated from marsh soil.</title>
        <authorList>
            <person name="Watanabe M."/>
            <person name="Takahashi A."/>
            <person name="Kojima H."/>
            <person name="Fukui M."/>
        </authorList>
    </citation>
    <scope>NUCLEOTIDE SEQUENCE [LARGE SCALE GENOMIC DNA]</scope>
    <source>
        <strain evidence="5 6">PPLL</strain>
    </source>
</reference>
<dbReference type="SUPFAM" id="SSF56042">
    <property type="entry name" value="PurM C-terminal domain-like"/>
    <property type="match status" value="1"/>
</dbReference>
<feature type="binding site" evidence="2">
    <location>
        <position position="80"/>
    </location>
    <ligand>
        <name>Mg(2+)</name>
        <dbReference type="ChEBI" id="CHEBI:18420"/>
        <label>1</label>
    </ligand>
</feature>
<keyword evidence="6" id="KW-1185">Reference proteome</keyword>
<feature type="binding site" evidence="2">
    <location>
        <position position="81"/>
    </location>
    <ligand>
        <name>Mg(2+)</name>
        <dbReference type="ChEBI" id="CHEBI:18420"/>
        <label>1</label>
    </ligand>
</feature>
<sequence>MPIAGFATVTKKVRSLPIKLKKRTTLRAVDSMKSSPWKERDVITRFSSSCQRHSQQIVRGIGDDCAVLAPDGQHDWVVTTDMLVDTVHFDTSWHPAYRLGRKCLAVNLSDIAAMGATPRFILLSIAIPGSFSNEWLEQWTSGFASLLDEFSCSLIGGDTVRGDQFTVNITAIGTTRKGRAILRSTAAAGESIFVSGQLGSAAAGLILCRQAGRLGPLDETLCRPFLDRHLDPAPDVACALLLAESGLITAMQDLSDGLATDLAHLAGQSMVGARVDASLLPEHENLARICAAIGHDPVQLQVAGGDDYHLVFTVQAGKDEELLRFLNSRKGPPIYRIGETFAGSGVRLQHDDREVDISFGGFQHRSPTADEPSVEAE</sequence>
<evidence type="ECO:0000259" key="4">
    <source>
        <dbReference type="Pfam" id="PF02769"/>
    </source>
</evidence>
<comment type="miscellaneous">
    <text evidence="2">Reaction mechanism of ThiL seems to utilize a direct, inline transfer of the gamma-phosphate of ATP to TMP rather than a phosphorylated enzyme intermediate.</text>
</comment>
<feature type="binding site" evidence="2">
    <location>
        <position position="110"/>
    </location>
    <ligand>
        <name>Mg(2+)</name>
        <dbReference type="ChEBI" id="CHEBI:18420"/>
        <label>2</label>
    </ligand>
</feature>